<feature type="region of interest" description="Disordered" evidence="1">
    <location>
        <begin position="1"/>
        <end position="105"/>
    </location>
</feature>
<protein>
    <submittedName>
        <fullName evidence="2">Uncharacterized protein</fullName>
    </submittedName>
</protein>
<feature type="compositionally biased region" description="Gly residues" evidence="1">
    <location>
        <begin position="40"/>
        <end position="54"/>
    </location>
</feature>
<organism evidence="2 3">
    <name type="scientific">Eleusine coracana subsp. coracana</name>
    <dbReference type="NCBI Taxonomy" id="191504"/>
    <lineage>
        <taxon>Eukaryota</taxon>
        <taxon>Viridiplantae</taxon>
        <taxon>Streptophyta</taxon>
        <taxon>Embryophyta</taxon>
        <taxon>Tracheophyta</taxon>
        <taxon>Spermatophyta</taxon>
        <taxon>Magnoliopsida</taxon>
        <taxon>Liliopsida</taxon>
        <taxon>Poales</taxon>
        <taxon>Poaceae</taxon>
        <taxon>PACMAD clade</taxon>
        <taxon>Chloridoideae</taxon>
        <taxon>Cynodonteae</taxon>
        <taxon>Eleusininae</taxon>
        <taxon>Eleusine</taxon>
    </lineage>
</organism>
<dbReference type="Proteomes" id="UP001054889">
    <property type="component" value="Unassembled WGS sequence"/>
</dbReference>
<sequence>MQPRRAVRAQGQLGPGAQPEPGQHARARRAALGASTAAGGVAGEGRSFEGGSGGEGRRSGAPMGAVKWASVATQRRRAAMAEEPVARRRRPAFPVKTAETGAENG</sequence>
<name>A0AAV5D3S5_ELECO</name>
<dbReference type="EMBL" id="BQKI01000011">
    <property type="protein sequence ID" value="GJN05096.1"/>
    <property type="molecule type" value="Genomic_DNA"/>
</dbReference>
<proteinExistence type="predicted"/>
<reference evidence="2" key="1">
    <citation type="journal article" date="2018" name="DNA Res.">
        <title>Multiple hybrid de novo genome assembly of finger millet, an orphan allotetraploid crop.</title>
        <authorList>
            <person name="Hatakeyama M."/>
            <person name="Aluri S."/>
            <person name="Balachadran M.T."/>
            <person name="Sivarajan S.R."/>
            <person name="Patrignani A."/>
            <person name="Gruter S."/>
            <person name="Poveda L."/>
            <person name="Shimizu-Inatsugi R."/>
            <person name="Baeten J."/>
            <person name="Francoijs K.J."/>
            <person name="Nataraja K.N."/>
            <person name="Reddy Y.A.N."/>
            <person name="Phadnis S."/>
            <person name="Ravikumar R.L."/>
            <person name="Schlapbach R."/>
            <person name="Sreeman S.M."/>
            <person name="Shimizu K.K."/>
        </authorList>
    </citation>
    <scope>NUCLEOTIDE SEQUENCE</scope>
</reference>
<evidence type="ECO:0000313" key="2">
    <source>
        <dbReference type="EMBL" id="GJN05096.1"/>
    </source>
</evidence>
<feature type="compositionally biased region" description="Low complexity" evidence="1">
    <location>
        <begin position="30"/>
        <end position="39"/>
    </location>
</feature>
<dbReference type="AlphaFoldDB" id="A0AAV5D3S5"/>
<gene>
    <name evidence="2" type="primary">ga22697</name>
    <name evidence="2" type="ORF">PR202_ga22697</name>
</gene>
<reference evidence="2" key="2">
    <citation type="submission" date="2021-12" db="EMBL/GenBank/DDBJ databases">
        <title>Resequencing data analysis of finger millet.</title>
        <authorList>
            <person name="Hatakeyama M."/>
            <person name="Aluri S."/>
            <person name="Balachadran M.T."/>
            <person name="Sivarajan S.R."/>
            <person name="Poveda L."/>
            <person name="Shimizu-Inatsugi R."/>
            <person name="Schlapbach R."/>
            <person name="Sreeman S.M."/>
            <person name="Shimizu K.K."/>
        </authorList>
    </citation>
    <scope>NUCLEOTIDE SEQUENCE</scope>
</reference>
<accession>A0AAV5D3S5</accession>
<comment type="caution">
    <text evidence="2">The sequence shown here is derived from an EMBL/GenBank/DDBJ whole genome shotgun (WGS) entry which is preliminary data.</text>
</comment>
<evidence type="ECO:0000256" key="1">
    <source>
        <dbReference type="SAM" id="MobiDB-lite"/>
    </source>
</evidence>
<keyword evidence="3" id="KW-1185">Reference proteome</keyword>
<evidence type="ECO:0000313" key="3">
    <source>
        <dbReference type="Proteomes" id="UP001054889"/>
    </source>
</evidence>